<reference evidence="1" key="1">
    <citation type="journal article" date="2014" name="Nat. Commun.">
        <title>The tobacco genome sequence and its comparison with those of tomato and potato.</title>
        <authorList>
            <person name="Sierro N."/>
            <person name="Battey J.N."/>
            <person name="Ouadi S."/>
            <person name="Bakaher N."/>
            <person name="Bovet L."/>
            <person name="Willig A."/>
            <person name="Goepfert S."/>
            <person name="Peitsch M.C."/>
            <person name="Ivanov N.V."/>
        </authorList>
    </citation>
    <scope>NUCLEOTIDE SEQUENCE [LARGE SCALE GENOMIC DNA]</scope>
</reference>
<evidence type="ECO:0000313" key="1">
    <source>
        <dbReference type="Proteomes" id="UP000790787"/>
    </source>
</evidence>
<proteinExistence type="predicted"/>
<dbReference type="Proteomes" id="UP000790787">
    <property type="component" value="Chromosome 6"/>
</dbReference>
<evidence type="ECO:0000313" key="2">
    <source>
        <dbReference type="RefSeq" id="XP_075111853.1"/>
    </source>
</evidence>
<reference evidence="2" key="2">
    <citation type="submission" date="2025-08" db="UniProtKB">
        <authorList>
            <consortium name="RefSeq"/>
        </authorList>
    </citation>
    <scope>IDENTIFICATION</scope>
    <source>
        <tissue evidence="2">Leaf</tissue>
    </source>
</reference>
<organism evidence="1 2">
    <name type="scientific">Nicotiana tabacum</name>
    <name type="common">Common tobacco</name>
    <dbReference type="NCBI Taxonomy" id="4097"/>
    <lineage>
        <taxon>Eukaryota</taxon>
        <taxon>Viridiplantae</taxon>
        <taxon>Streptophyta</taxon>
        <taxon>Embryophyta</taxon>
        <taxon>Tracheophyta</taxon>
        <taxon>Spermatophyta</taxon>
        <taxon>Magnoliopsida</taxon>
        <taxon>eudicotyledons</taxon>
        <taxon>Gunneridae</taxon>
        <taxon>Pentapetalae</taxon>
        <taxon>asterids</taxon>
        <taxon>lamiids</taxon>
        <taxon>Solanales</taxon>
        <taxon>Solanaceae</taxon>
        <taxon>Nicotianoideae</taxon>
        <taxon>Nicotianeae</taxon>
        <taxon>Nicotiana</taxon>
    </lineage>
</organism>
<accession>A0AC58UQT7</accession>
<dbReference type="RefSeq" id="XP_075111853.1">
    <property type="nucleotide sequence ID" value="XM_075255752.1"/>
</dbReference>
<gene>
    <name evidence="2" type="primary">LOC142181994</name>
</gene>
<keyword evidence="1" id="KW-1185">Reference proteome</keyword>
<sequence length="362" mass="40432">MPGIDYNHPLFLSPADVSGIQIISFQLTGIENYSIWFRSMRVALLGRNKLGLVDGSCTKEKFPKILWNHWERVNAMVLSWIMNSVASGLLGGIMYASSAQAVWNDLFERFNKIDGARSFNLYKEIATLCQGTSSVSVYFSKLKDLWEEFEALVPSPGCDCEKSRDFIIHQQKLKSFQFLMGLNDSYSQARSQILLMSSMPTVNQAYAMIISDESQKTVAASAGLLGANPTNITDQYEVAMYSRIGGNQRFNQKTRKNYNVQCDFCKLKGHSKENCYKIVGYPLEFKLRKKGGVGNYNAHNSMVESITQNNGNAGNARFNNAVAYNILNEDNMQNSQATSDMFGQFSGLIDAGNQSMGKKIVS</sequence>
<name>A0AC58UQT7_TOBAC</name>
<protein>
    <submittedName>
        <fullName evidence="2">Uncharacterized protein LOC142181994</fullName>
    </submittedName>
</protein>